<feature type="coiled-coil region" evidence="1">
    <location>
        <begin position="255"/>
        <end position="282"/>
    </location>
</feature>
<dbReference type="AlphaFoldDB" id="A0AAD1Y6J2"/>
<dbReference type="PANTHER" id="PTHR34894:SF5">
    <property type="entry name" value="EF-HAND DOMAIN-CONTAINING PROTEIN"/>
    <property type="match status" value="1"/>
</dbReference>
<feature type="region of interest" description="Disordered" evidence="2">
    <location>
        <begin position="160"/>
        <end position="204"/>
    </location>
</feature>
<evidence type="ECO:0000256" key="1">
    <source>
        <dbReference type="SAM" id="Coils"/>
    </source>
</evidence>
<feature type="compositionally biased region" description="Polar residues" evidence="2">
    <location>
        <begin position="188"/>
        <end position="204"/>
    </location>
</feature>
<feature type="compositionally biased region" description="Polar residues" evidence="2">
    <location>
        <begin position="69"/>
        <end position="78"/>
    </location>
</feature>
<feature type="compositionally biased region" description="Basic and acidic residues" evidence="2">
    <location>
        <begin position="160"/>
        <end position="182"/>
    </location>
</feature>
<accession>A0AAD1Y6J2</accession>
<dbReference type="EMBL" id="CAMPGE010027832">
    <property type="protein sequence ID" value="CAI2385424.1"/>
    <property type="molecule type" value="Genomic_DNA"/>
</dbReference>
<sequence>MSSLRSSHDLNTDAGASTKNKCRKFIIMDKDSSFNLGNTIKNKNFENDLRNSLNLMGVKSLNRIRFSKNQKSGRNTGHGTVKQKGSRIKFVKKHKKATGPLSLYEGEKPLSPRFVPNDNLKSPFKQRRNLRNNDNNSLGRRLPRISLREIEDNKRWRSLGKRDPTQFSAKSEEPEKSIKVDNTEEESVTTTNKIPRSRIISSAKSPRRGKLQSLFKNYLIDRCKNKFFIDSLCLKIEALFGEKYTKLEEIHMQELHKKDEEITNFKTQLNNLEVKLKSQIDDIQVDHQKELEETKKLILTEEDIQAKFNQLRTQRMKECEKCKDFREICQADSDIFDDLNKKIALKDQKIEELQDLINKLAKETQFSYKSHQALLEKAKNALGNKFDYVEQAPVIQYDEDNPTNIVNVFIFPKSMKPDSDSILELEEDINRFISINLTKDPHESLSCAHIMSSHGEMTFDIANESFNKSFYSRLEVPMEKKLHNAFLQPKEDEPDEVFEPLDQMSSFTSEELTSTEEEHKEKLSMIEKYRDIIISKCKDTSEKLMQNYKSDLKKHFEKFFYRAQKIDKIRKQFYKTDLYKQKIRKKKSYGKSHDYIEAKGQLSGSAMSKETLLRSSTMVETIGTVKMVNSDTLQKTHAELVQEKFEDIYKILVVKILESFYIFNVMNKTNLNANSRMDRISRSFISDFRPRIMKNTRFLKDFDVSLTHSSVGVQTETVLGDVFKLAHCDTVSYNKGFPTSSSSDEITQKKCITKVVIMKHKENAVVREYSYQPLNPEVNSEPERILIKPLAKLSDLNNQIEKKNLVLEEINNRIALYQCGLLSQINEEMKKDSSICRIDLRVAYEQGYQHGFNDGRFKQIVDQKVDPEQFREGLKEGWDIGFSDGKIEGIRTIFKDAKKQGVDLLTKSIDDYLNDSFRFNNVKYILKKRLFFKDSSSSAAAKFQSIYKEYLSFSNSKKAKYSDKNPKNLLKFIDKIYTNKFKSSVKEISLEDVIFTTFGSLKMTERKILNVLCTINTFQKNNFKIQLFARFLGITDRNYNQEILELFFKCLERLKSLFITFEDYKPNTKISLTEAILLYQKMYRSQLPLEIFQKLKVSIENMVEYKSEFSRRDLIGIDLNQYLDFIIKVFLKYKPHLSPRYSFIFNGWTLFDSSYITWTDFCDTIRIFADDEKIEILSDKYDKCGDLKKGFMTLKEYKKYCLKQLGYRYGNDKIQINKDIFRKLTENTNLFTNEVAEMILLHANYYGTTSEFQQWYYTCTEEEM</sequence>
<feature type="region of interest" description="Disordered" evidence="2">
    <location>
        <begin position="69"/>
        <end position="139"/>
    </location>
</feature>
<evidence type="ECO:0000256" key="2">
    <source>
        <dbReference type="SAM" id="MobiDB-lite"/>
    </source>
</evidence>
<gene>
    <name evidence="3" type="ORF">ECRASSUSDP1_LOCUS26988</name>
</gene>
<protein>
    <recommendedName>
        <fullName evidence="5">EF-hand domain-containing protein</fullName>
    </recommendedName>
</protein>
<reference evidence="3" key="1">
    <citation type="submission" date="2023-07" db="EMBL/GenBank/DDBJ databases">
        <authorList>
            <consortium name="AG Swart"/>
            <person name="Singh M."/>
            <person name="Singh A."/>
            <person name="Seah K."/>
            <person name="Emmerich C."/>
        </authorList>
    </citation>
    <scope>NUCLEOTIDE SEQUENCE</scope>
    <source>
        <strain evidence="3">DP1</strain>
    </source>
</reference>
<organism evidence="3 4">
    <name type="scientific">Euplotes crassus</name>
    <dbReference type="NCBI Taxonomy" id="5936"/>
    <lineage>
        <taxon>Eukaryota</taxon>
        <taxon>Sar</taxon>
        <taxon>Alveolata</taxon>
        <taxon>Ciliophora</taxon>
        <taxon>Intramacronucleata</taxon>
        <taxon>Spirotrichea</taxon>
        <taxon>Hypotrichia</taxon>
        <taxon>Euplotida</taxon>
        <taxon>Euplotidae</taxon>
        <taxon>Moneuplotes</taxon>
    </lineage>
</organism>
<comment type="caution">
    <text evidence="3">The sequence shown here is derived from an EMBL/GenBank/DDBJ whole genome shotgun (WGS) entry which is preliminary data.</text>
</comment>
<evidence type="ECO:0000313" key="3">
    <source>
        <dbReference type="EMBL" id="CAI2385424.1"/>
    </source>
</evidence>
<name>A0AAD1Y6J2_EUPCR</name>
<evidence type="ECO:0000313" key="4">
    <source>
        <dbReference type="Proteomes" id="UP001295684"/>
    </source>
</evidence>
<evidence type="ECO:0008006" key="5">
    <source>
        <dbReference type="Google" id="ProtNLM"/>
    </source>
</evidence>
<keyword evidence="1" id="KW-0175">Coiled coil</keyword>
<feature type="coiled-coil region" evidence="1">
    <location>
        <begin position="336"/>
        <end position="363"/>
    </location>
</feature>
<dbReference type="Proteomes" id="UP001295684">
    <property type="component" value="Unassembled WGS sequence"/>
</dbReference>
<dbReference type="PANTHER" id="PTHR34894">
    <property type="entry name" value="SAM-DEPENDENT METHYLTRANSFERASE RSMI, CONSERVED SITE"/>
    <property type="match status" value="1"/>
</dbReference>
<feature type="compositionally biased region" description="Basic residues" evidence="2">
    <location>
        <begin position="84"/>
        <end position="97"/>
    </location>
</feature>
<proteinExistence type="predicted"/>
<keyword evidence="4" id="KW-1185">Reference proteome</keyword>